<dbReference type="AlphaFoldDB" id="C9LU55"/>
<name>C9LU55_SELS3</name>
<evidence type="ECO:0000313" key="1">
    <source>
        <dbReference type="EMBL" id="EEX77586.1"/>
    </source>
</evidence>
<sequence length="65" mass="7328">MKGEVTMDIKETTTTILTTLLNKEILTFENTSPNSDLEAIDEANAHKIKTICDAYRQIMETVKNP</sequence>
<dbReference type="Proteomes" id="UP000003505">
    <property type="component" value="Unassembled WGS sequence"/>
</dbReference>
<protein>
    <submittedName>
        <fullName evidence="1">Uncharacterized protein</fullName>
    </submittedName>
</protein>
<reference evidence="1 2" key="1">
    <citation type="submission" date="2009-09" db="EMBL/GenBank/DDBJ databases">
        <authorList>
            <person name="Weinstock G."/>
            <person name="Sodergren E."/>
            <person name="Clifton S."/>
            <person name="Fulton L."/>
            <person name="Fulton B."/>
            <person name="Courtney L."/>
            <person name="Fronick C."/>
            <person name="Harrison M."/>
            <person name="Strong C."/>
            <person name="Farmer C."/>
            <person name="Delahaunty K."/>
            <person name="Markovic C."/>
            <person name="Hall O."/>
            <person name="Minx P."/>
            <person name="Tomlinson C."/>
            <person name="Mitreva M."/>
            <person name="Nelson J."/>
            <person name="Hou S."/>
            <person name="Wollam A."/>
            <person name="Pepin K.H."/>
            <person name="Johnson M."/>
            <person name="Bhonagiri V."/>
            <person name="Nash W.E."/>
            <person name="Warren W."/>
            <person name="Chinwalla A."/>
            <person name="Mardis E.R."/>
            <person name="Wilson R.K."/>
        </authorList>
    </citation>
    <scope>NUCLEOTIDE SEQUENCE [LARGE SCALE GENOMIC DNA]</scope>
    <source>
        <strain evidence="2">ATCC 35185 / DSM 20758 / VPI D19B-28</strain>
    </source>
</reference>
<proteinExistence type="predicted"/>
<dbReference type="STRING" id="546271.Selsp_1359"/>
<organism evidence="1 2">
    <name type="scientific">Selenomonas sputigena (strain ATCC 35185 / DSM 20758 / CCUG 44933 / VPI D19B-28)</name>
    <dbReference type="NCBI Taxonomy" id="546271"/>
    <lineage>
        <taxon>Bacteria</taxon>
        <taxon>Bacillati</taxon>
        <taxon>Bacillota</taxon>
        <taxon>Negativicutes</taxon>
        <taxon>Selenomonadales</taxon>
        <taxon>Selenomonadaceae</taxon>
        <taxon>Selenomonas</taxon>
    </lineage>
</organism>
<accession>C9LU55</accession>
<dbReference type="EMBL" id="ACKP02000015">
    <property type="protein sequence ID" value="EEX77586.1"/>
    <property type="molecule type" value="Genomic_DNA"/>
</dbReference>
<comment type="caution">
    <text evidence="1">The sequence shown here is derived from an EMBL/GenBank/DDBJ whole genome shotgun (WGS) entry which is preliminary data.</text>
</comment>
<gene>
    <name evidence="1" type="ORF">SELSPUOL_00862</name>
</gene>
<evidence type="ECO:0000313" key="2">
    <source>
        <dbReference type="Proteomes" id="UP000003505"/>
    </source>
</evidence>